<reference evidence="1" key="1">
    <citation type="submission" date="2018-04" db="EMBL/GenBank/DDBJ databases">
        <title>Genomes of the Obligate Erwinia dacicola and Facultative Enterobacter sp. OLF Endosymbionts of the Olive Fruit fly, Bactrocera oleae.</title>
        <authorList>
            <person name="Estes A.M."/>
            <person name="Hearn D.J."/>
            <person name="Agarwal S."/>
            <person name="Pierson E.A."/>
            <person name="Dunning-Hotopp J.C."/>
        </authorList>
    </citation>
    <scope>NUCLEOTIDE SEQUENCE [LARGE SCALE GENOMIC DNA]</scope>
    <source>
        <strain evidence="1">Oroville</strain>
    </source>
</reference>
<evidence type="ECO:0000313" key="2">
    <source>
        <dbReference type="Proteomes" id="UP000244334"/>
    </source>
</evidence>
<proteinExistence type="predicted"/>
<sequence>MSQILIIDAGKAFACSNGELNHTLTNVAASFLRDACLPGRCHGG</sequence>
<organism evidence="1 2">
    <name type="scientific">Candidatus Erwinia dacicola</name>
    <dbReference type="NCBI Taxonomy" id="252393"/>
    <lineage>
        <taxon>Bacteria</taxon>
        <taxon>Pseudomonadati</taxon>
        <taxon>Pseudomonadota</taxon>
        <taxon>Gammaproteobacteria</taxon>
        <taxon>Enterobacterales</taxon>
        <taxon>Erwiniaceae</taxon>
        <taxon>Erwinia</taxon>
    </lineage>
</organism>
<dbReference type="Proteomes" id="UP000244334">
    <property type="component" value="Unassembled WGS sequence"/>
</dbReference>
<dbReference type="EMBL" id="LJAM02000209">
    <property type="protein sequence ID" value="RAP71063.1"/>
    <property type="molecule type" value="Genomic_DNA"/>
</dbReference>
<dbReference type="RefSeq" id="WP_420835353.1">
    <property type="nucleotide sequence ID" value="NZ_LJAM02000209.1"/>
</dbReference>
<comment type="caution">
    <text evidence="1">The sequence shown here is derived from an EMBL/GenBank/DDBJ whole genome shotgun (WGS) entry which is preliminary data.</text>
</comment>
<gene>
    <name evidence="1" type="ORF">ACZ87_02138</name>
</gene>
<accession>A0A328TNS9</accession>
<name>A0A328TNS9_9GAMM</name>
<dbReference type="AlphaFoldDB" id="A0A328TNS9"/>
<keyword evidence="2" id="KW-1185">Reference proteome</keyword>
<evidence type="ECO:0000313" key="1">
    <source>
        <dbReference type="EMBL" id="RAP71063.1"/>
    </source>
</evidence>
<protein>
    <submittedName>
        <fullName evidence="1">Modulator of drug activity domain protein</fullName>
    </submittedName>
</protein>